<protein>
    <recommendedName>
        <fullName evidence="1">[histone H3]-lysine(4) N-trimethyltransferase</fullName>
        <ecNumber evidence="1">2.1.1.354</ecNumber>
    </recommendedName>
</protein>
<dbReference type="Gene3D" id="6.10.140.2220">
    <property type="match status" value="1"/>
</dbReference>
<evidence type="ECO:0000256" key="6">
    <source>
        <dbReference type="ARBA" id="ARBA00022833"/>
    </source>
</evidence>
<evidence type="ECO:0000256" key="1">
    <source>
        <dbReference type="ARBA" id="ARBA00012182"/>
    </source>
</evidence>
<evidence type="ECO:0000256" key="2">
    <source>
        <dbReference type="ARBA" id="ARBA00022603"/>
    </source>
</evidence>
<dbReference type="PANTHER" id="PTHR12197:SF288">
    <property type="entry name" value="HISTONE-LYSINE N-METHYLTRANSFERASE SMYD3"/>
    <property type="match status" value="1"/>
</dbReference>
<dbReference type="SUPFAM" id="SSF82199">
    <property type="entry name" value="SET domain"/>
    <property type="match status" value="1"/>
</dbReference>
<dbReference type="InterPro" id="IPR050869">
    <property type="entry name" value="H3K4_H4K5_MeTrfase"/>
</dbReference>
<gene>
    <name evidence="10" type="ORF">AAFF_G00069560</name>
</gene>
<dbReference type="Gene3D" id="1.10.220.160">
    <property type="match status" value="1"/>
</dbReference>
<evidence type="ECO:0000256" key="8">
    <source>
        <dbReference type="PROSITE-ProRule" id="PRU00134"/>
    </source>
</evidence>
<evidence type="ECO:0000313" key="10">
    <source>
        <dbReference type="EMBL" id="KAJ8393052.1"/>
    </source>
</evidence>
<dbReference type="Pfam" id="PF01753">
    <property type="entry name" value="zf-MYND"/>
    <property type="match status" value="1"/>
</dbReference>
<evidence type="ECO:0000259" key="9">
    <source>
        <dbReference type="PROSITE" id="PS50865"/>
    </source>
</evidence>
<dbReference type="GO" id="GO:0140999">
    <property type="term" value="F:histone H3K4 trimethyltransferase activity"/>
    <property type="evidence" value="ECO:0007669"/>
    <property type="project" value="UniProtKB-EC"/>
</dbReference>
<keyword evidence="3" id="KW-0949">S-adenosyl-L-methionine</keyword>
<proteinExistence type="predicted"/>
<dbReference type="Proteomes" id="UP001221898">
    <property type="component" value="Unassembled WGS sequence"/>
</dbReference>
<keyword evidence="6" id="KW-0862">Zinc</keyword>
<keyword evidence="5 8" id="KW-0863">Zinc-finger</keyword>
<comment type="catalytic activity">
    <reaction evidence="7">
        <text>L-lysyl(4)-[histone H3] + 3 S-adenosyl-L-methionine = N(6),N(6),N(6)-trimethyl-L-lysyl(4)-[histone H3] + 3 S-adenosyl-L-homocysteine + 3 H(+)</text>
        <dbReference type="Rhea" id="RHEA:60260"/>
        <dbReference type="Rhea" id="RHEA-COMP:15537"/>
        <dbReference type="Rhea" id="RHEA-COMP:15547"/>
        <dbReference type="ChEBI" id="CHEBI:15378"/>
        <dbReference type="ChEBI" id="CHEBI:29969"/>
        <dbReference type="ChEBI" id="CHEBI:57856"/>
        <dbReference type="ChEBI" id="CHEBI:59789"/>
        <dbReference type="ChEBI" id="CHEBI:61961"/>
        <dbReference type="EC" id="2.1.1.354"/>
    </reaction>
</comment>
<name>A0AAD7RZF8_9TELE</name>
<evidence type="ECO:0000313" key="11">
    <source>
        <dbReference type="Proteomes" id="UP001221898"/>
    </source>
</evidence>
<evidence type="ECO:0000256" key="5">
    <source>
        <dbReference type="ARBA" id="ARBA00022771"/>
    </source>
</evidence>
<dbReference type="GO" id="GO:0005634">
    <property type="term" value="C:nucleus"/>
    <property type="evidence" value="ECO:0007669"/>
    <property type="project" value="TreeGrafter"/>
</dbReference>
<accession>A0AAD7RZF8</accession>
<keyword evidence="4" id="KW-0479">Metal-binding</keyword>
<dbReference type="PROSITE" id="PS01360">
    <property type="entry name" value="ZF_MYND_1"/>
    <property type="match status" value="1"/>
</dbReference>
<dbReference type="PANTHER" id="PTHR12197">
    <property type="entry name" value="HISTONE-LYSINE N-METHYLTRANSFERASE SMYD"/>
    <property type="match status" value="1"/>
</dbReference>
<keyword evidence="11" id="KW-1185">Reference proteome</keyword>
<sequence length="222" mass="24935">MAQKVERFCSHGKGNGLRALRSLKAGELLFSTEPFACGVSKRVMKSACENCFSRKDKLLRCSQCKIAHYCDTSCQKQSWPEHKEECQRLKRLHPTIPTDSVRLVAKILFKSLNRSHSPAEELYSLEELESHLSEMSEEKKEELGVLAVALKLYLKEEADILSQLPPGLDPISVIAKTSLGKAAAQPFVRFESHAKEKICVPIGRIPLVSRHGQNWGSIGHRR</sequence>
<evidence type="ECO:0000256" key="4">
    <source>
        <dbReference type="ARBA" id="ARBA00022723"/>
    </source>
</evidence>
<dbReference type="InterPro" id="IPR046341">
    <property type="entry name" value="SET_dom_sf"/>
</dbReference>
<evidence type="ECO:0000256" key="7">
    <source>
        <dbReference type="ARBA" id="ARBA00047571"/>
    </source>
</evidence>
<dbReference type="EMBL" id="JAINUG010000141">
    <property type="protein sequence ID" value="KAJ8393052.1"/>
    <property type="molecule type" value="Genomic_DNA"/>
</dbReference>
<dbReference type="EC" id="2.1.1.354" evidence="1"/>
<dbReference type="AlphaFoldDB" id="A0AAD7RZF8"/>
<dbReference type="GO" id="GO:0032259">
    <property type="term" value="P:methylation"/>
    <property type="evidence" value="ECO:0007669"/>
    <property type="project" value="UniProtKB-KW"/>
</dbReference>
<dbReference type="PROSITE" id="PS50865">
    <property type="entry name" value="ZF_MYND_2"/>
    <property type="match status" value="1"/>
</dbReference>
<keyword evidence="2" id="KW-0489">Methyltransferase</keyword>
<feature type="domain" description="MYND-type" evidence="9">
    <location>
        <begin position="48"/>
        <end position="86"/>
    </location>
</feature>
<organism evidence="10 11">
    <name type="scientific">Aldrovandia affinis</name>
    <dbReference type="NCBI Taxonomy" id="143900"/>
    <lineage>
        <taxon>Eukaryota</taxon>
        <taxon>Metazoa</taxon>
        <taxon>Chordata</taxon>
        <taxon>Craniata</taxon>
        <taxon>Vertebrata</taxon>
        <taxon>Euteleostomi</taxon>
        <taxon>Actinopterygii</taxon>
        <taxon>Neopterygii</taxon>
        <taxon>Teleostei</taxon>
        <taxon>Notacanthiformes</taxon>
        <taxon>Halosauridae</taxon>
        <taxon>Aldrovandia</taxon>
    </lineage>
</organism>
<evidence type="ECO:0000256" key="3">
    <source>
        <dbReference type="ARBA" id="ARBA00022691"/>
    </source>
</evidence>
<reference evidence="10" key="1">
    <citation type="journal article" date="2023" name="Science">
        <title>Genome structures resolve the early diversification of teleost fishes.</title>
        <authorList>
            <person name="Parey E."/>
            <person name="Louis A."/>
            <person name="Montfort J."/>
            <person name="Bouchez O."/>
            <person name="Roques C."/>
            <person name="Iampietro C."/>
            <person name="Lluch J."/>
            <person name="Castinel A."/>
            <person name="Donnadieu C."/>
            <person name="Desvignes T."/>
            <person name="Floi Bucao C."/>
            <person name="Jouanno E."/>
            <person name="Wen M."/>
            <person name="Mejri S."/>
            <person name="Dirks R."/>
            <person name="Jansen H."/>
            <person name="Henkel C."/>
            <person name="Chen W.J."/>
            <person name="Zahm M."/>
            <person name="Cabau C."/>
            <person name="Klopp C."/>
            <person name="Thompson A.W."/>
            <person name="Robinson-Rechavi M."/>
            <person name="Braasch I."/>
            <person name="Lecointre G."/>
            <person name="Bobe J."/>
            <person name="Postlethwait J.H."/>
            <person name="Berthelot C."/>
            <person name="Roest Crollius H."/>
            <person name="Guiguen Y."/>
        </authorList>
    </citation>
    <scope>NUCLEOTIDE SEQUENCE</scope>
    <source>
        <strain evidence="10">NC1722</strain>
    </source>
</reference>
<dbReference type="InterPro" id="IPR002893">
    <property type="entry name" value="Znf_MYND"/>
</dbReference>
<comment type="caution">
    <text evidence="10">The sequence shown here is derived from an EMBL/GenBank/DDBJ whole genome shotgun (WGS) entry which is preliminary data.</text>
</comment>
<keyword evidence="2" id="KW-0808">Transferase</keyword>
<dbReference type="GO" id="GO:0008270">
    <property type="term" value="F:zinc ion binding"/>
    <property type="evidence" value="ECO:0007669"/>
    <property type="project" value="UniProtKB-KW"/>
</dbReference>